<name>A0A5C8PJF9_9HYPH</name>
<dbReference type="OrthoDB" id="8991911at2"/>
<evidence type="ECO:0008006" key="3">
    <source>
        <dbReference type="Google" id="ProtNLM"/>
    </source>
</evidence>
<gene>
    <name evidence="1" type="ORF">FHP25_18695</name>
</gene>
<organism evidence="1 2">
    <name type="scientific">Vineibacter terrae</name>
    <dbReference type="NCBI Taxonomy" id="2586908"/>
    <lineage>
        <taxon>Bacteria</taxon>
        <taxon>Pseudomonadati</taxon>
        <taxon>Pseudomonadota</taxon>
        <taxon>Alphaproteobacteria</taxon>
        <taxon>Hyphomicrobiales</taxon>
        <taxon>Vineibacter</taxon>
    </lineage>
</organism>
<reference evidence="1 2" key="1">
    <citation type="submission" date="2019-06" db="EMBL/GenBank/DDBJ databases">
        <title>New taxonomy in bacterial strain CC-CFT640, isolated from vineyard.</title>
        <authorList>
            <person name="Lin S.-Y."/>
            <person name="Tsai C.-F."/>
            <person name="Young C.-C."/>
        </authorList>
    </citation>
    <scope>NUCLEOTIDE SEQUENCE [LARGE SCALE GENOMIC DNA]</scope>
    <source>
        <strain evidence="1 2">CC-CFT640</strain>
    </source>
</reference>
<dbReference type="InterPro" id="IPR036249">
    <property type="entry name" value="Thioredoxin-like_sf"/>
</dbReference>
<sequence>MRLKEFLSIREIEFVSVNVLEDPAGRAELERLGARSIPVLSRGDAFVFGQSLPQIIAFLGLDEAGGPALSTAELHARLDKFLTAALELLPLMPHDRLGIHVPGRPRSYRALGFHLFRVVVAFLDAGDGATLEQASFREEPAADAGTASLVAYGEDVRRRFRDWWASGDTTATRVLSTYYGPQSLHELLERTTWHAGQHVRQWMMLLELEGVDHHRPLVDGDFAKLPMPRDVWDG</sequence>
<dbReference type="Proteomes" id="UP000321638">
    <property type="component" value="Unassembled WGS sequence"/>
</dbReference>
<dbReference type="SUPFAM" id="SSF109854">
    <property type="entry name" value="DinB/YfiT-like putative metalloenzymes"/>
    <property type="match status" value="1"/>
</dbReference>
<dbReference type="RefSeq" id="WP_147848481.1">
    <property type="nucleotide sequence ID" value="NZ_VDUZ01000021.1"/>
</dbReference>
<dbReference type="InterPro" id="IPR034660">
    <property type="entry name" value="DinB/YfiT-like"/>
</dbReference>
<dbReference type="Gene3D" id="3.40.30.10">
    <property type="entry name" value="Glutaredoxin"/>
    <property type="match status" value="1"/>
</dbReference>
<accession>A0A5C8PJF9</accession>
<dbReference type="AlphaFoldDB" id="A0A5C8PJF9"/>
<protein>
    <recommendedName>
        <fullName evidence="3">NrdH-redoxin</fullName>
    </recommendedName>
</protein>
<keyword evidence="2" id="KW-1185">Reference proteome</keyword>
<dbReference type="SUPFAM" id="SSF52833">
    <property type="entry name" value="Thioredoxin-like"/>
    <property type="match status" value="1"/>
</dbReference>
<evidence type="ECO:0000313" key="2">
    <source>
        <dbReference type="Proteomes" id="UP000321638"/>
    </source>
</evidence>
<dbReference type="EMBL" id="VDUZ01000021">
    <property type="protein sequence ID" value="TXL73956.1"/>
    <property type="molecule type" value="Genomic_DNA"/>
</dbReference>
<proteinExistence type="predicted"/>
<comment type="caution">
    <text evidence="1">The sequence shown here is derived from an EMBL/GenBank/DDBJ whole genome shotgun (WGS) entry which is preliminary data.</text>
</comment>
<evidence type="ECO:0000313" key="1">
    <source>
        <dbReference type="EMBL" id="TXL73956.1"/>
    </source>
</evidence>